<evidence type="ECO:0000313" key="2">
    <source>
        <dbReference type="EMBL" id="KNZ47350.1"/>
    </source>
</evidence>
<keyword evidence="3" id="KW-1185">Reference proteome</keyword>
<reference evidence="2 3" key="1">
    <citation type="submission" date="2015-08" db="EMBL/GenBank/DDBJ databases">
        <title>Next Generation Sequencing and Analysis of the Genome of Puccinia sorghi L Schw, the Causal Agent of Maize Common Rust.</title>
        <authorList>
            <person name="Rochi L."/>
            <person name="Burguener G."/>
            <person name="Darino M."/>
            <person name="Turjanski A."/>
            <person name="Kreff E."/>
            <person name="Dieguez M.J."/>
            <person name="Sacco F."/>
        </authorList>
    </citation>
    <scope>NUCLEOTIDE SEQUENCE [LARGE SCALE GENOMIC DNA]</scope>
    <source>
        <strain evidence="2 3">RO10H11247</strain>
    </source>
</reference>
<evidence type="ECO:0000256" key="1">
    <source>
        <dbReference type="SAM" id="MobiDB-lite"/>
    </source>
</evidence>
<feature type="compositionally biased region" description="Basic and acidic residues" evidence="1">
    <location>
        <begin position="1"/>
        <end position="14"/>
    </location>
</feature>
<name>A0A0L6UHT9_9BASI</name>
<dbReference type="Proteomes" id="UP000037035">
    <property type="component" value="Unassembled WGS sequence"/>
</dbReference>
<evidence type="ECO:0000313" key="3">
    <source>
        <dbReference type="Proteomes" id="UP000037035"/>
    </source>
</evidence>
<dbReference type="VEuPathDB" id="FungiDB:VP01_6482g2"/>
<gene>
    <name evidence="2" type="ORF">VP01_6482g2</name>
</gene>
<dbReference type="AlphaFoldDB" id="A0A0L6UHT9"/>
<comment type="caution">
    <text evidence="2">The sequence shown here is derived from an EMBL/GenBank/DDBJ whole genome shotgun (WGS) entry which is preliminary data.</text>
</comment>
<organism evidence="2 3">
    <name type="scientific">Puccinia sorghi</name>
    <dbReference type="NCBI Taxonomy" id="27349"/>
    <lineage>
        <taxon>Eukaryota</taxon>
        <taxon>Fungi</taxon>
        <taxon>Dikarya</taxon>
        <taxon>Basidiomycota</taxon>
        <taxon>Pucciniomycotina</taxon>
        <taxon>Pucciniomycetes</taxon>
        <taxon>Pucciniales</taxon>
        <taxon>Pucciniaceae</taxon>
        <taxon>Puccinia</taxon>
    </lineage>
</organism>
<feature type="non-terminal residue" evidence="2">
    <location>
        <position position="82"/>
    </location>
</feature>
<proteinExistence type="predicted"/>
<sequence>MVQSDKRVMSKGKETAGPTVLPPGKKKAAELALGGESQVALSIKELASVSPMMAEELILVIRESAGLKADGNHVSFDVRSGE</sequence>
<dbReference type="EMBL" id="LAVV01011810">
    <property type="protein sequence ID" value="KNZ47350.1"/>
    <property type="molecule type" value="Genomic_DNA"/>
</dbReference>
<protein>
    <submittedName>
        <fullName evidence="2">Uncharacterized protein</fullName>
    </submittedName>
</protein>
<feature type="region of interest" description="Disordered" evidence="1">
    <location>
        <begin position="1"/>
        <end position="24"/>
    </location>
</feature>
<accession>A0A0L6UHT9</accession>